<accession>A0A1R3J1R0</accession>
<keyword evidence="5" id="KW-0547">Nucleotide-binding</keyword>
<dbReference type="PROSITE" id="PS00108">
    <property type="entry name" value="PROTEIN_KINASE_ST"/>
    <property type="match status" value="1"/>
</dbReference>
<comment type="catalytic activity">
    <reaction evidence="11">
        <text>L-seryl-[protein] + ATP = O-phospho-L-seryl-[protein] + ADP + H(+)</text>
        <dbReference type="Rhea" id="RHEA:17989"/>
        <dbReference type="Rhea" id="RHEA-COMP:9863"/>
        <dbReference type="Rhea" id="RHEA-COMP:11604"/>
        <dbReference type="ChEBI" id="CHEBI:15378"/>
        <dbReference type="ChEBI" id="CHEBI:29999"/>
        <dbReference type="ChEBI" id="CHEBI:30616"/>
        <dbReference type="ChEBI" id="CHEBI:83421"/>
        <dbReference type="ChEBI" id="CHEBI:456216"/>
        <dbReference type="EC" id="2.7.11.1"/>
    </reaction>
</comment>
<dbReference type="GO" id="GO:0005524">
    <property type="term" value="F:ATP binding"/>
    <property type="evidence" value="ECO:0007669"/>
    <property type="project" value="UniProtKB-KW"/>
</dbReference>
<dbReference type="Gene3D" id="3.10.50.10">
    <property type="match status" value="1"/>
</dbReference>
<gene>
    <name evidence="16" type="ORF">COLO4_20111</name>
</gene>
<dbReference type="InterPro" id="IPR011009">
    <property type="entry name" value="Kinase-like_dom_sf"/>
</dbReference>
<name>A0A1R3J1R0_9ROSI</name>
<evidence type="ECO:0000256" key="5">
    <source>
        <dbReference type="ARBA" id="ARBA00022741"/>
    </source>
</evidence>
<keyword evidence="6" id="KW-0418">Kinase</keyword>
<dbReference type="Pfam" id="PF07714">
    <property type="entry name" value="PK_Tyr_Ser-Thr"/>
    <property type="match status" value="1"/>
</dbReference>
<dbReference type="InterPro" id="IPR011583">
    <property type="entry name" value="Chitinase_II/V-like_cat"/>
</dbReference>
<feature type="domain" description="Protein kinase" evidence="14">
    <location>
        <begin position="460"/>
        <end position="746"/>
    </location>
</feature>
<dbReference type="OrthoDB" id="73875at2759"/>
<dbReference type="STRING" id="93759.A0A1R3J1R0"/>
<organism evidence="16 17">
    <name type="scientific">Corchorus olitorius</name>
    <dbReference type="NCBI Taxonomy" id="93759"/>
    <lineage>
        <taxon>Eukaryota</taxon>
        <taxon>Viridiplantae</taxon>
        <taxon>Streptophyta</taxon>
        <taxon>Embryophyta</taxon>
        <taxon>Tracheophyta</taxon>
        <taxon>Spermatophyta</taxon>
        <taxon>Magnoliopsida</taxon>
        <taxon>eudicotyledons</taxon>
        <taxon>Gunneridae</taxon>
        <taxon>Pentapetalae</taxon>
        <taxon>rosids</taxon>
        <taxon>malvids</taxon>
        <taxon>Malvales</taxon>
        <taxon>Malvaceae</taxon>
        <taxon>Grewioideae</taxon>
        <taxon>Apeibeae</taxon>
        <taxon>Corchorus</taxon>
    </lineage>
</organism>
<evidence type="ECO:0000259" key="15">
    <source>
        <dbReference type="PROSITE" id="PS51910"/>
    </source>
</evidence>
<reference evidence="17" key="1">
    <citation type="submission" date="2013-09" db="EMBL/GenBank/DDBJ databases">
        <title>Corchorus olitorius genome sequencing.</title>
        <authorList>
            <person name="Alam M."/>
            <person name="Haque M.S."/>
            <person name="Islam M.S."/>
            <person name="Emdad E.M."/>
            <person name="Islam M.M."/>
            <person name="Ahmed B."/>
            <person name="Halim A."/>
            <person name="Hossen Q.M.M."/>
            <person name="Hossain M.Z."/>
            <person name="Ahmed R."/>
            <person name="Khan M.M."/>
            <person name="Islam R."/>
            <person name="Rashid M.M."/>
            <person name="Khan S.A."/>
            <person name="Rahman M.S."/>
            <person name="Alam M."/>
            <person name="Yahiya A.S."/>
            <person name="Khan M.S."/>
            <person name="Azam M.S."/>
            <person name="Haque T."/>
            <person name="Lashkar M.Z.H."/>
            <person name="Akhand A.I."/>
            <person name="Morshed G."/>
            <person name="Roy S."/>
            <person name="Uddin K.S."/>
            <person name="Rabeya T."/>
            <person name="Hossain A.S."/>
            <person name="Chowdhury A."/>
            <person name="Snigdha A.R."/>
            <person name="Mortoza M.S."/>
            <person name="Matin S.A."/>
            <person name="Hoque S.M.E."/>
            <person name="Islam M.K."/>
            <person name="Roy D.K."/>
            <person name="Haider R."/>
            <person name="Moosa M.M."/>
            <person name="Elias S.M."/>
            <person name="Hasan A.M."/>
            <person name="Jahan S."/>
            <person name="Shafiuddin M."/>
            <person name="Mahmood N."/>
            <person name="Shommy N.S."/>
        </authorList>
    </citation>
    <scope>NUCLEOTIDE SEQUENCE [LARGE SCALE GENOMIC DNA]</scope>
    <source>
        <strain evidence="17">cv. O-4</strain>
    </source>
</reference>
<evidence type="ECO:0000259" key="14">
    <source>
        <dbReference type="PROSITE" id="PS50011"/>
    </source>
</evidence>
<evidence type="ECO:0000256" key="8">
    <source>
        <dbReference type="ARBA" id="ARBA00023157"/>
    </source>
</evidence>
<dbReference type="Gene3D" id="1.10.510.10">
    <property type="entry name" value="Transferase(Phosphotransferase) domain 1"/>
    <property type="match status" value="1"/>
</dbReference>
<dbReference type="SUPFAM" id="SSF54556">
    <property type="entry name" value="Chitinase insertion domain"/>
    <property type="match status" value="1"/>
</dbReference>
<proteinExistence type="predicted"/>
<dbReference type="InterPro" id="IPR008271">
    <property type="entry name" value="Ser/Thr_kinase_AS"/>
</dbReference>
<protein>
    <recommendedName>
        <fullName evidence="1">non-specific serine/threonine protein kinase</fullName>
        <ecNumber evidence="1">2.7.11.1</ecNumber>
    </recommendedName>
</protein>
<keyword evidence="12" id="KW-1133">Transmembrane helix</keyword>
<feature type="signal peptide" evidence="13">
    <location>
        <begin position="1"/>
        <end position="24"/>
    </location>
</feature>
<dbReference type="AlphaFoldDB" id="A0A1R3J1R0"/>
<dbReference type="Pfam" id="PF00704">
    <property type="entry name" value="Glyco_hydro_18"/>
    <property type="match status" value="1"/>
</dbReference>
<evidence type="ECO:0000313" key="17">
    <source>
        <dbReference type="Proteomes" id="UP000187203"/>
    </source>
</evidence>
<dbReference type="EC" id="2.7.11.1" evidence="1"/>
<dbReference type="PROSITE" id="PS50011">
    <property type="entry name" value="PROTEIN_KINASE_DOM"/>
    <property type="match status" value="1"/>
</dbReference>
<keyword evidence="9" id="KW-0325">Glycoprotein</keyword>
<keyword evidence="2" id="KW-0723">Serine/threonine-protein kinase</keyword>
<evidence type="ECO:0000256" key="11">
    <source>
        <dbReference type="ARBA" id="ARBA00048679"/>
    </source>
</evidence>
<dbReference type="FunFam" id="1.10.510.10:FF:001964">
    <property type="entry name" value="Uncharacterized protein"/>
    <property type="match status" value="1"/>
</dbReference>
<evidence type="ECO:0000256" key="3">
    <source>
        <dbReference type="ARBA" id="ARBA00022679"/>
    </source>
</evidence>
<keyword evidence="3" id="KW-0808">Transferase</keyword>
<keyword evidence="4 13" id="KW-0732">Signal</keyword>
<dbReference type="InterPro" id="IPR029070">
    <property type="entry name" value="Chitinase_insertion_sf"/>
</dbReference>
<evidence type="ECO:0000256" key="12">
    <source>
        <dbReference type="SAM" id="Phobius"/>
    </source>
</evidence>
<feature type="domain" description="GH18" evidence="15">
    <location>
        <begin position="27"/>
        <end position="378"/>
    </location>
</feature>
<comment type="catalytic activity">
    <reaction evidence="10">
        <text>L-threonyl-[protein] + ATP = O-phospho-L-threonyl-[protein] + ADP + H(+)</text>
        <dbReference type="Rhea" id="RHEA:46608"/>
        <dbReference type="Rhea" id="RHEA-COMP:11060"/>
        <dbReference type="Rhea" id="RHEA-COMP:11605"/>
        <dbReference type="ChEBI" id="CHEBI:15378"/>
        <dbReference type="ChEBI" id="CHEBI:30013"/>
        <dbReference type="ChEBI" id="CHEBI:30616"/>
        <dbReference type="ChEBI" id="CHEBI:61977"/>
        <dbReference type="ChEBI" id="CHEBI:456216"/>
        <dbReference type="EC" id="2.7.11.1"/>
    </reaction>
</comment>
<dbReference type="GO" id="GO:0008061">
    <property type="term" value="F:chitin binding"/>
    <property type="evidence" value="ECO:0007669"/>
    <property type="project" value="InterPro"/>
</dbReference>
<dbReference type="GO" id="GO:0005886">
    <property type="term" value="C:plasma membrane"/>
    <property type="evidence" value="ECO:0007669"/>
    <property type="project" value="TreeGrafter"/>
</dbReference>
<dbReference type="InterPro" id="IPR000719">
    <property type="entry name" value="Prot_kinase_dom"/>
</dbReference>
<dbReference type="PROSITE" id="PS51910">
    <property type="entry name" value="GH18_2"/>
    <property type="match status" value="1"/>
</dbReference>
<dbReference type="InterPro" id="IPR001245">
    <property type="entry name" value="Ser-Thr/Tyr_kinase_cat_dom"/>
</dbReference>
<evidence type="ECO:0000256" key="9">
    <source>
        <dbReference type="ARBA" id="ARBA00023180"/>
    </source>
</evidence>
<dbReference type="SUPFAM" id="SSF56112">
    <property type="entry name" value="Protein kinase-like (PK-like)"/>
    <property type="match status" value="1"/>
</dbReference>
<evidence type="ECO:0000256" key="2">
    <source>
        <dbReference type="ARBA" id="ARBA00022527"/>
    </source>
</evidence>
<feature type="transmembrane region" description="Helical" evidence="12">
    <location>
        <begin position="388"/>
        <end position="410"/>
    </location>
</feature>
<evidence type="ECO:0000256" key="6">
    <source>
        <dbReference type="ARBA" id="ARBA00022777"/>
    </source>
</evidence>
<dbReference type="SMART" id="SM00636">
    <property type="entry name" value="Glyco_18"/>
    <property type="match status" value="1"/>
</dbReference>
<evidence type="ECO:0000256" key="4">
    <source>
        <dbReference type="ARBA" id="ARBA00022729"/>
    </source>
</evidence>
<dbReference type="PANTHER" id="PTHR27002">
    <property type="entry name" value="RECEPTOR-LIKE SERINE/THREONINE-PROTEIN KINASE SD1-8"/>
    <property type="match status" value="1"/>
</dbReference>
<dbReference type="PANTHER" id="PTHR27002:SF559">
    <property type="entry name" value="CYSTEINE-RICH RLK (RECEPTOR-LIKE KINASE) PROTEIN"/>
    <property type="match status" value="1"/>
</dbReference>
<dbReference type="Gene3D" id="3.20.20.80">
    <property type="entry name" value="Glycosidases"/>
    <property type="match status" value="1"/>
</dbReference>
<dbReference type="GO" id="GO:0004674">
    <property type="term" value="F:protein serine/threonine kinase activity"/>
    <property type="evidence" value="ECO:0007669"/>
    <property type="project" value="UniProtKB-KW"/>
</dbReference>
<evidence type="ECO:0000256" key="10">
    <source>
        <dbReference type="ARBA" id="ARBA00047899"/>
    </source>
</evidence>
<keyword evidence="7" id="KW-0067">ATP-binding</keyword>
<dbReference type="CDD" id="cd02879">
    <property type="entry name" value="GH18_plant_chitinase_class_V"/>
    <property type="match status" value="1"/>
</dbReference>
<dbReference type="InterPro" id="IPR001223">
    <property type="entry name" value="Glyco_hydro18_cat"/>
</dbReference>
<sequence length="751" mass="84908">MASKLIFIFLFIFLSPQLQFLSEAQNWVQAGYWISNAEMPKKDINSALFTHLLCGFADVNSSTYQLFVPSASEPYFSNFSIIVKRKNPFVKTLMSVLIAAGNSVSDENVNGSVLSSMVSDSTKRKSFVDSSIKTARRYGFDGIDFIWRSSNSGNLAQMGILLDEWRIAINSEPRQPGESKLILTINVLYLPTIEMGIPYPIDSIHRNVDWAQIRSYDYHLPTGDNFTGLHAALYDPSSDVNTDFGIREWLNRGFPPDKLVLGLPYHGWAWRLVSPQDNAIGAPSSGPAVTMDGSMGYKHIKSFIRDYGYGAASEYNATYVVNLYWYKNVWINFDDVETVKVKIAYAKEKGLAGYCAFQLSNDDNWALSRAAAQEGDNQENKHQLLLKIILPVSAVLVILVAVAVFVLYYFRRRKPKSEEEMVLRSIGSPRIETSAAENFGSDAHLLVFKFAYIKAATNNFDSETKLGEGGYGPVYKGKLPRGQEIAVKRLSASSSQGLVEFQNEVSLTARLQHVNLVRLLGYCTEKEEKMLIYEYMPNKSLDLYLFDPIKRYRLDWPRRMRIIEGITQGLLYLQEYSNITVIHRDLKASNILLDDELNPKISDFGMARLFKKDVYEANTGRIVGTYGYVPPEYVTKGIYSMKYDVYSFGVLLLQIISGKRNACYYGHDENLTLLEYAYELWIDDRGAEFIDSSLDDSSSPCKIMRCMQIALLCVQKDPDDRPSMLKVFTMLKTDSMDVATPKRPAFSVKAG</sequence>
<evidence type="ECO:0000313" key="16">
    <source>
        <dbReference type="EMBL" id="OMO88716.1"/>
    </source>
</evidence>
<dbReference type="FunFam" id="3.30.200.20:FF:000195">
    <property type="entry name" value="G-type lectin S-receptor-like serine/threonine-protein kinase"/>
    <property type="match status" value="1"/>
</dbReference>
<keyword evidence="12" id="KW-0812">Transmembrane</keyword>
<evidence type="ECO:0000256" key="1">
    <source>
        <dbReference type="ARBA" id="ARBA00012513"/>
    </source>
</evidence>
<comment type="caution">
    <text evidence="16">The sequence shown here is derived from an EMBL/GenBank/DDBJ whole genome shotgun (WGS) entry which is preliminary data.</text>
</comment>
<dbReference type="SUPFAM" id="SSF51445">
    <property type="entry name" value="(Trans)glycosidases"/>
    <property type="match status" value="1"/>
</dbReference>
<dbReference type="Proteomes" id="UP000187203">
    <property type="component" value="Unassembled WGS sequence"/>
</dbReference>
<dbReference type="SMART" id="SM00220">
    <property type="entry name" value="S_TKc"/>
    <property type="match status" value="1"/>
</dbReference>
<evidence type="ECO:0000256" key="13">
    <source>
        <dbReference type="SAM" id="SignalP"/>
    </source>
</evidence>
<feature type="chain" id="PRO_5012751636" description="non-specific serine/threonine protein kinase" evidence="13">
    <location>
        <begin position="25"/>
        <end position="751"/>
    </location>
</feature>
<dbReference type="GO" id="GO:0005975">
    <property type="term" value="P:carbohydrate metabolic process"/>
    <property type="evidence" value="ECO:0007669"/>
    <property type="project" value="InterPro"/>
</dbReference>
<evidence type="ECO:0000256" key="7">
    <source>
        <dbReference type="ARBA" id="ARBA00022840"/>
    </source>
</evidence>
<dbReference type="EMBL" id="AWUE01017016">
    <property type="protein sequence ID" value="OMO88716.1"/>
    <property type="molecule type" value="Genomic_DNA"/>
</dbReference>
<keyword evidence="12" id="KW-0472">Membrane</keyword>
<keyword evidence="8" id="KW-1015">Disulfide bond</keyword>
<dbReference type="Gene3D" id="3.30.200.20">
    <property type="entry name" value="Phosphorylase Kinase, domain 1"/>
    <property type="match status" value="1"/>
</dbReference>
<keyword evidence="17" id="KW-1185">Reference proteome</keyword>
<dbReference type="InterPro" id="IPR017853">
    <property type="entry name" value="GH"/>
</dbReference>